<proteinExistence type="predicted"/>
<dbReference type="InterPro" id="IPR004302">
    <property type="entry name" value="Cellulose/chitin-bd_N"/>
</dbReference>
<evidence type="ECO:0000256" key="4">
    <source>
        <dbReference type="SAM" id="SignalP"/>
    </source>
</evidence>
<feature type="transmembrane region" description="Helical" evidence="3">
    <location>
        <begin position="299"/>
        <end position="321"/>
    </location>
</feature>
<evidence type="ECO:0000256" key="2">
    <source>
        <dbReference type="SAM" id="MobiDB-lite"/>
    </source>
</evidence>
<dbReference type="AlphaFoldDB" id="A0AAU3GSN6"/>
<feature type="region of interest" description="Disordered" evidence="2">
    <location>
        <begin position="257"/>
        <end position="279"/>
    </location>
</feature>
<keyword evidence="6" id="KW-0560">Oxidoreductase</keyword>
<dbReference type="Pfam" id="PF03067">
    <property type="entry name" value="LPMO_10"/>
    <property type="match status" value="1"/>
</dbReference>
<feature type="domain" description="Chitin-binding type-4" evidence="5">
    <location>
        <begin position="41"/>
        <end position="230"/>
    </location>
</feature>
<keyword evidence="3" id="KW-0472">Membrane</keyword>
<evidence type="ECO:0000256" key="1">
    <source>
        <dbReference type="ARBA" id="ARBA00022729"/>
    </source>
</evidence>
<reference evidence="6" key="1">
    <citation type="submission" date="2022-10" db="EMBL/GenBank/DDBJ databases">
        <title>The complete genomes of actinobacterial strains from the NBC collection.</title>
        <authorList>
            <person name="Joergensen T.S."/>
            <person name="Alvarez Arevalo M."/>
            <person name="Sterndorff E.B."/>
            <person name="Faurdal D."/>
            <person name="Vuksanovic O."/>
            <person name="Mourched A.-S."/>
            <person name="Charusanti P."/>
            <person name="Shaw S."/>
            <person name="Blin K."/>
            <person name="Weber T."/>
        </authorList>
    </citation>
    <scope>NUCLEOTIDE SEQUENCE</scope>
    <source>
        <strain evidence="6">NBC_01401</strain>
    </source>
</reference>
<dbReference type="GO" id="GO:0004497">
    <property type="term" value="F:monooxygenase activity"/>
    <property type="evidence" value="ECO:0007669"/>
    <property type="project" value="UniProtKB-KW"/>
</dbReference>
<dbReference type="SUPFAM" id="SSF81296">
    <property type="entry name" value="E set domains"/>
    <property type="match status" value="1"/>
</dbReference>
<evidence type="ECO:0000313" key="6">
    <source>
        <dbReference type="EMBL" id="WTY96238.1"/>
    </source>
</evidence>
<sequence length="334" mass="34840">MAMRNVIRRTARMRTPRTLSFLGAGLLALTLAGLPSPASAHGVAMEPGSRTYLCYQDMVASSNQTPSNPACAAAVAETGTTPLYNWFGVLDSNGGGQTAGYIPDGELCSGGTKGPYDFTSYNAARDDWPTTHLTSGSTIEVQYSNWAAHPGKFNVYITNDGWSPDQPLAWDDLTLTQTVDNPPQVGGAGSDGGHYYWDLQLPAGKSGKHMIFIHWIRSDSQENFYSCSDVDFDGGNGEVTGLSGGQMSGEELAAAAEKSGTQAAPAHAEHAEHAAHAGEAVAADKAGLVASTQDSSAGYLPAATAISLTGAALVFGAGAVAQSRRRRRQAGQSH</sequence>
<dbReference type="CDD" id="cd21177">
    <property type="entry name" value="LPMO_AA10"/>
    <property type="match status" value="1"/>
</dbReference>
<dbReference type="InterPro" id="IPR014756">
    <property type="entry name" value="Ig_E-set"/>
</dbReference>
<organism evidence="6">
    <name type="scientific">Streptomyces sp. NBC_01401</name>
    <dbReference type="NCBI Taxonomy" id="2903854"/>
    <lineage>
        <taxon>Bacteria</taxon>
        <taxon>Bacillati</taxon>
        <taxon>Actinomycetota</taxon>
        <taxon>Actinomycetes</taxon>
        <taxon>Kitasatosporales</taxon>
        <taxon>Streptomycetaceae</taxon>
        <taxon>Streptomyces</taxon>
    </lineage>
</organism>
<keyword evidence="3" id="KW-1133">Transmembrane helix</keyword>
<evidence type="ECO:0000256" key="3">
    <source>
        <dbReference type="SAM" id="Phobius"/>
    </source>
</evidence>
<keyword evidence="1 4" id="KW-0732">Signal</keyword>
<feature type="signal peptide" evidence="4">
    <location>
        <begin position="1"/>
        <end position="40"/>
    </location>
</feature>
<feature type="compositionally biased region" description="Basic and acidic residues" evidence="2">
    <location>
        <begin position="267"/>
        <end position="276"/>
    </location>
</feature>
<dbReference type="EMBL" id="CP109535">
    <property type="protein sequence ID" value="WTY96238.1"/>
    <property type="molecule type" value="Genomic_DNA"/>
</dbReference>
<keyword evidence="6" id="KW-0503">Monooxygenase</keyword>
<accession>A0AAU3GSN6</accession>
<dbReference type="PANTHER" id="PTHR34823">
    <property type="entry name" value="GLCNAC-BINDING PROTEIN A"/>
    <property type="match status" value="1"/>
</dbReference>
<dbReference type="InterPro" id="IPR051024">
    <property type="entry name" value="GlcNAc_Chitin_IntDeg"/>
</dbReference>
<name>A0AAU3GSN6_9ACTN</name>
<protein>
    <submittedName>
        <fullName evidence="6">Lytic polysaccharide monooxygenase</fullName>
    </submittedName>
</protein>
<feature type="chain" id="PRO_5043917616" evidence="4">
    <location>
        <begin position="41"/>
        <end position="334"/>
    </location>
</feature>
<gene>
    <name evidence="6" type="ORF">OG626_15600</name>
</gene>
<evidence type="ECO:0000259" key="5">
    <source>
        <dbReference type="Pfam" id="PF03067"/>
    </source>
</evidence>
<dbReference type="PANTHER" id="PTHR34823:SF1">
    <property type="entry name" value="CHITIN-BINDING TYPE-4 DOMAIN-CONTAINING PROTEIN"/>
    <property type="match status" value="1"/>
</dbReference>
<dbReference type="Gene3D" id="2.70.50.50">
    <property type="entry name" value="chitin-binding protein cbp21"/>
    <property type="match status" value="1"/>
</dbReference>
<keyword evidence="3" id="KW-0812">Transmembrane</keyword>